<reference evidence="1 2" key="1">
    <citation type="submission" date="2024-02" db="EMBL/GenBank/DDBJ databases">
        <authorList>
            <person name="Chen Y."/>
            <person name="Shah S."/>
            <person name="Dougan E. K."/>
            <person name="Thang M."/>
            <person name="Chan C."/>
        </authorList>
    </citation>
    <scope>NUCLEOTIDE SEQUENCE [LARGE SCALE GENOMIC DNA]</scope>
</reference>
<dbReference type="EMBL" id="CAXAMM010039684">
    <property type="protein sequence ID" value="CAK9088336.1"/>
    <property type="molecule type" value="Genomic_DNA"/>
</dbReference>
<dbReference type="InterPro" id="IPR027417">
    <property type="entry name" value="P-loop_NTPase"/>
</dbReference>
<accession>A0ABP0QJE3</accession>
<keyword evidence="1" id="KW-0547">Nucleotide-binding</keyword>
<dbReference type="Pfam" id="PF00271">
    <property type="entry name" value="Helicase_C"/>
    <property type="match status" value="1"/>
</dbReference>
<dbReference type="InterPro" id="IPR011545">
    <property type="entry name" value="DEAD/DEAH_box_helicase_dom"/>
</dbReference>
<keyword evidence="1" id="KW-0378">Hydrolase</keyword>
<organism evidence="1 2">
    <name type="scientific">Durusdinium trenchii</name>
    <dbReference type="NCBI Taxonomy" id="1381693"/>
    <lineage>
        <taxon>Eukaryota</taxon>
        <taxon>Sar</taxon>
        <taxon>Alveolata</taxon>
        <taxon>Dinophyceae</taxon>
        <taxon>Suessiales</taxon>
        <taxon>Symbiodiniaceae</taxon>
        <taxon>Durusdinium</taxon>
    </lineage>
</organism>
<dbReference type="InterPro" id="IPR014001">
    <property type="entry name" value="Helicase_ATP-bd"/>
</dbReference>
<name>A0ABP0QJE3_9DINO</name>
<dbReference type="PROSITE" id="PS00039">
    <property type="entry name" value="DEAD_ATP_HELICASE"/>
    <property type="match status" value="1"/>
</dbReference>
<dbReference type="SMART" id="SM00487">
    <property type="entry name" value="DEXDc"/>
    <property type="match status" value="1"/>
</dbReference>
<keyword evidence="1" id="KW-0067">ATP-binding</keyword>
<dbReference type="SUPFAM" id="SSF52540">
    <property type="entry name" value="P-loop containing nucleoside triphosphate hydrolases"/>
    <property type="match status" value="1"/>
</dbReference>
<dbReference type="GO" id="GO:0004386">
    <property type="term" value="F:helicase activity"/>
    <property type="evidence" value="ECO:0007669"/>
    <property type="project" value="UniProtKB-KW"/>
</dbReference>
<protein>
    <submittedName>
        <fullName evidence="1">DEAD-box ATP-dependent RNA helicase 40</fullName>
    </submittedName>
</protein>
<dbReference type="PROSITE" id="PS51194">
    <property type="entry name" value="HELICASE_CTER"/>
    <property type="match status" value="1"/>
</dbReference>
<evidence type="ECO:0000313" key="1">
    <source>
        <dbReference type="EMBL" id="CAK9088336.1"/>
    </source>
</evidence>
<dbReference type="InterPro" id="IPR000629">
    <property type="entry name" value="RNA-helicase_DEAD-box_CS"/>
</dbReference>
<proteinExistence type="predicted"/>
<dbReference type="Gene3D" id="3.40.50.300">
    <property type="entry name" value="P-loop containing nucleotide triphosphate hydrolases"/>
    <property type="match status" value="2"/>
</dbReference>
<dbReference type="InterPro" id="IPR001650">
    <property type="entry name" value="Helicase_C-like"/>
</dbReference>
<dbReference type="Pfam" id="PF00270">
    <property type="entry name" value="DEAD"/>
    <property type="match status" value="1"/>
</dbReference>
<comment type="caution">
    <text evidence="1">The sequence shown here is derived from an EMBL/GenBank/DDBJ whole genome shotgun (WGS) entry which is preliminary data.</text>
</comment>
<dbReference type="PROSITE" id="PS51192">
    <property type="entry name" value="HELICASE_ATP_BIND_1"/>
    <property type="match status" value="1"/>
</dbReference>
<dbReference type="SMART" id="SM00490">
    <property type="entry name" value="HELICc"/>
    <property type="match status" value="1"/>
</dbReference>
<sequence length="470" mass="51303">MSGWGDECWKDDDKVRVINGEDVTPWRTFDECCGAWKFPAGLMQFLKDAGFKAPTPIQAYTWPVLMAGKDVIGVAKTGSGKTLGYLLPGYIKVKRAEGNGLRCDRGPAMLVMAPTRELCQQIYEESDRFGKPAQIATACVYGGAPKNQQQRQLRNGPQCVAATPGRLNDFLRDRTIDLQLCDYLVLDEADRMLDMGFEPQIKELAAFLPQARQTALYTATWPREVKQIAMQLTKDPTHIQVGSEDNASANADISQHIIKVRNEQDKMGFLERQIFPDLQRSGGAALIFVKTKKAAAGLYHTLSRAGAPIVCLHGDMDQSQRDHALYAFKHGKAKVLVATDVAQRGLDIKNVQFVVNYDAPANMEDYVHRIGRTGRAGEKGDAYTCLYESETQIANGIMKMFIKAGQEVPTELRDLARGSIGQSWGVGGGGGGGGGYGNLDGQWGGKYAQGNTGYDSYGGGDGTYSGGYVR</sequence>
<gene>
    <name evidence="1" type="ORF">SCF082_LOCUS41714</name>
</gene>
<dbReference type="InterPro" id="IPR044742">
    <property type="entry name" value="DEAD/DEAH_RhlB"/>
</dbReference>
<evidence type="ECO:0000313" key="2">
    <source>
        <dbReference type="Proteomes" id="UP001642464"/>
    </source>
</evidence>
<dbReference type="CDD" id="cd18787">
    <property type="entry name" value="SF2_C_DEAD"/>
    <property type="match status" value="1"/>
</dbReference>
<keyword evidence="2" id="KW-1185">Reference proteome</keyword>
<keyword evidence="1" id="KW-0347">Helicase</keyword>
<dbReference type="CDD" id="cd00268">
    <property type="entry name" value="DEADc"/>
    <property type="match status" value="1"/>
</dbReference>
<dbReference type="Proteomes" id="UP001642464">
    <property type="component" value="Unassembled WGS sequence"/>
</dbReference>
<dbReference type="PANTHER" id="PTHR47958">
    <property type="entry name" value="ATP-DEPENDENT RNA HELICASE DBP3"/>
    <property type="match status" value="1"/>
</dbReference>